<evidence type="ECO:0000313" key="3">
    <source>
        <dbReference type="Proteomes" id="UP000183894"/>
    </source>
</evidence>
<dbReference type="Proteomes" id="UP000183894">
    <property type="component" value="Unassembled WGS sequence"/>
</dbReference>
<organism evidence="2 3">
    <name type="scientific">Haloferax larsenii</name>
    <dbReference type="NCBI Taxonomy" id="302484"/>
    <lineage>
        <taxon>Archaea</taxon>
        <taxon>Methanobacteriati</taxon>
        <taxon>Methanobacteriota</taxon>
        <taxon>Stenosarchaea group</taxon>
        <taxon>Halobacteria</taxon>
        <taxon>Halobacteriales</taxon>
        <taxon>Haloferacaceae</taxon>
        <taxon>Haloferax</taxon>
    </lineage>
</organism>
<dbReference type="InterPro" id="IPR058264">
    <property type="entry name" value="DUF7958"/>
</dbReference>
<protein>
    <submittedName>
        <fullName evidence="2">Uncharacterized protein</fullName>
    </submittedName>
</protein>
<reference evidence="2 3" key="1">
    <citation type="submission" date="2016-10" db="EMBL/GenBank/DDBJ databases">
        <authorList>
            <person name="de Groot N.N."/>
        </authorList>
    </citation>
    <scope>NUCLEOTIDE SEQUENCE [LARGE SCALE GENOMIC DNA]</scope>
    <source>
        <strain evidence="2 3">CDM_5</strain>
    </source>
</reference>
<name>A0A1H7T3E6_HALLR</name>
<dbReference type="EMBL" id="FOAD01000008">
    <property type="protein sequence ID" value="SEL79055.1"/>
    <property type="molecule type" value="Genomic_DNA"/>
</dbReference>
<feature type="region of interest" description="Disordered" evidence="1">
    <location>
        <begin position="34"/>
        <end position="58"/>
    </location>
</feature>
<proteinExistence type="predicted"/>
<dbReference type="AlphaFoldDB" id="A0A1H7T3E6"/>
<dbReference type="Pfam" id="PF25858">
    <property type="entry name" value="DUF7958"/>
    <property type="match status" value="1"/>
</dbReference>
<evidence type="ECO:0000256" key="1">
    <source>
        <dbReference type="SAM" id="MobiDB-lite"/>
    </source>
</evidence>
<sequence length="301" mass="34397">MKGSISAENNRYIGIDVVDNPGIAHDITLDKETGEVEYHGTSGYPDKPSSRTKEQSEYGNQARRFAKWHVYRERGYDTLTPYDNPDRLVAAAMAILDLTEVETHHYFGDLRKAIQQHNEHGEIDIPFENADPDDIIIYRKDIWLDPDPTDTEPPLLDQFCEYVSDPLDTLAEILGDGPDPRDSLPDYEIEAVSDIHYLHSDGLSRQEQWNEQPLDREPDARLELMAVDIDEFDSVQTFLASHLVNQVRDCFIEMGVEPPEPFQVQGLGKHDSMVKQQLMPMYDRYFQASTPVTSWNPGSVK</sequence>
<evidence type="ECO:0000313" key="2">
    <source>
        <dbReference type="EMBL" id="SEL79055.1"/>
    </source>
</evidence>
<gene>
    <name evidence="2" type="ORF">SAMN04488691_10846</name>
</gene>
<accession>A0A1H7T3E6</accession>